<dbReference type="Pfam" id="PF14356">
    <property type="entry name" value="DUF4403"/>
    <property type="match status" value="1"/>
</dbReference>
<evidence type="ECO:0000313" key="2">
    <source>
        <dbReference type="Proteomes" id="UP001597138"/>
    </source>
</evidence>
<dbReference type="Proteomes" id="UP001597138">
    <property type="component" value="Unassembled WGS sequence"/>
</dbReference>
<organism evidence="1 2">
    <name type="scientific">Flavobacterium artemisiae</name>
    <dbReference type="NCBI Taxonomy" id="2126556"/>
    <lineage>
        <taxon>Bacteria</taxon>
        <taxon>Pseudomonadati</taxon>
        <taxon>Bacteroidota</taxon>
        <taxon>Flavobacteriia</taxon>
        <taxon>Flavobacteriales</taxon>
        <taxon>Flavobacteriaceae</taxon>
        <taxon>Flavobacterium</taxon>
    </lineage>
</organism>
<dbReference type="InterPro" id="IPR025515">
    <property type="entry name" value="DUF4403"/>
</dbReference>
<gene>
    <name evidence="1" type="ORF">ACFSC2_14160</name>
</gene>
<dbReference type="RefSeq" id="WP_379814776.1">
    <property type="nucleotide sequence ID" value="NZ_JBHUDZ010000012.1"/>
</dbReference>
<dbReference type="EMBL" id="JBHUDZ010000012">
    <property type="protein sequence ID" value="MFD1603885.1"/>
    <property type="molecule type" value="Genomic_DNA"/>
</dbReference>
<name>A0ABW4HFC0_9FLAO</name>
<dbReference type="PROSITE" id="PS51257">
    <property type="entry name" value="PROKAR_LIPOPROTEIN"/>
    <property type="match status" value="1"/>
</dbReference>
<evidence type="ECO:0000313" key="1">
    <source>
        <dbReference type="EMBL" id="MFD1603885.1"/>
    </source>
</evidence>
<accession>A0ABW4HFC0</accession>
<protein>
    <submittedName>
        <fullName evidence="1">DUF4403 family protein</fullName>
    </submittedName>
</protein>
<keyword evidence="2" id="KW-1185">Reference proteome</keyword>
<proteinExistence type="predicted"/>
<sequence>MKLFYSISFLTVFAVLSSCSSTQKIETLKPEPDDATPLVYDSSPSFINLPITVKLSDIENQTNALLNGLIYEDKNIEDDDIEMKIWKQGPIKIQNDPANPNKKIKTILPLKANIKYRIGTKKLGVELYDVREFNLNGTITLSSETILSNWKLTTKTQFKSLDWNESPTMTVFGKNMPITYLINPAVSIFKNEIEKTIDETIEKSMDFKPNVMQAVEKISTPFQMSDTYESWLRIVPIEIYSTNAKLKNDSFLLDMGMKCNMETIVGKKPESKFNSNKIVLKPVAKIPNQISANIAAISSYVDASKIMTQNFAGQEFGSGNKKITVKNVAIWHKEGKMVIALDVLGYINGTLYLNGFPKYNPQTKEIFFDQLDYVLDTKSRLMRTASWLAQGYIIKKMEESCRYSIQPNLEEGKKSMASYLKNYSPMPGVFVNGKMEDIQFDKIQLTNQAIIAFIKINGTVNVAVNGLK</sequence>
<reference evidence="2" key="1">
    <citation type="journal article" date="2019" name="Int. J. Syst. Evol. Microbiol.">
        <title>The Global Catalogue of Microorganisms (GCM) 10K type strain sequencing project: providing services to taxonomists for standard genome sequencing and annotation.</title>
        <authorList>
            <consortium name="The Broad Institute Genomics Platform"/>
            <consortium name="The Broad Institute Genome Sequencing Center for Infectious Disease"/>
            <person name="Wu L."/>
            <person name="Ma J."/>
        </authorList>
    </citation>
    <scope>NUCLEOTIDE SEQUENCE [LARGE SCALE GENOMIC DNA]</scope>
    <source>
        <strain evidence="2">CCUG 70865</strain>
    </source>
</reference>
<comment type="caution">
    <text evidence="1">The sequence shown here is derived from an EMBL/GenBank/DDBJ whole genome shotgun (WGS) entry which is preliminary data.</text>
</comment>